<keyword evidence="6 7" id="KW-0472">Membrane</keyword>
<keyword evidence="11" id="KW-1185">Reference proteome</keyword>
<dbReference type="RefSeq" id="WP_229820410.1">
    <property type="nucleotide sequence ID" value="NZ_BMZU01000001.1"/>
</dbReference>
<dbReference type="InterPro" id="IPR000515">
    <property type="entry name" value="MetI-like"/>
</dbReference>
<name>A0A2M9D651_9MICO</name>
<evidence type="ECO:0000313" key="10">
    <source>
        <dbReference type="EMBL" id="PJJ81118.1"/>
    </source>
</evidence>
<protein>
    <submittedName>
        <fullName evidence="10">Carbohydrate ABC transporter membrane protein 2 (CUT1 family)</fullName>
    </submittedName>
</protein>
<feature type="transmembrane region" description="Helical" evidence="7">
    <location>
        <begin position="127"/>
        <end position="146"/>
    </location>
</feature>
<dbReference type="CDD" id="cd06261">
    <property type="entry name" value="TM_PBP2"/>
    <property type="match status" value="1"/>
</dbReference>
<feature type="region of interest" description="Disordered" evidence="8">
    <location>
        <begin position="1"/>
        <end position="23"/>
    </location>
</feature>
<accession>A0A2M9D651</accession>
<dbReference type="Pfam" id="PF00528">
    <property type="entry name" value="BPD_transp_1"/>
    <property type="match status" value="1"/>
</dbReference>
<dbReference type="GO" id="GO:0005886">
    <property type="term" value="C:plasma membrane"/>
    <property type="evidence" value="ECO:0007669"/>
    <property type="project" value="UniProtKB-SubCell"/>
</dbReference>
<sequence length="297" mass="32448">MSLTERKAPSSQRASGSKHHAGRKTPLRIPDVLFTGALAVIAVVFFFPMLWMVFSSFKSNSAIFATPFALPTEIDFGRWVEAFEIGHIGQYALNSIIVTGTSVLGILLFGAAAAFAFSRYRFRGRNLLMGLLALGLLLPLQSYFIAQSTMFTQLAITDTRWALIIPYTAMGLPLAVYLLKVYLDAVPNELFEAARIDGASDLRVFGSIALPLLRPGLATVAIFSALSSWNEFLLALLYIQDDALKTIPTGLLAFSSRYVTDYGLLFSALSIVTLPMIVIYIVFNKQIVEGITAGSVK</sequence>
<keyword evidence="3" id="KW-1003">Cell membrane</keyword>
<dbReference type="PANTHER" id="PTHR43744">
    <property type="entry name" value="ABC TRANSPORTER PERMEASE PROTEIN MG189-RELATED-RELATED"/>
    <property type="match status" value="1"/>
</dbReference>
<evidence type="ECO:0000256" key="8">
    <source>
        <dbReference type="SAM" id="MobiDB-lite"/>
    </source>
</evidence>
<feature type="domain" description="ABC transmembrane type-1" evidence="9">
    <location>
        <begin position="92"/>
        <end position="283"/>
    </location>
</feature>
<evidence type="ECO:0000259" key="9">
    <source>
        <dbReference type="PROSITE" id="PS50928"/>
    </source>
</evidence>
<evidence type="ECO:0000256" key="3">
    <source>
        <dbReference type="ARBA" id="ARBA00022475"/>
    </source>
</evidence>
<dbReference type="EMBL" id="PGFH01000001">
    <property type="protein sequence ID" value="PJJ81118.1"/>
    <property type="molecule type" value="Genomic_DNA"/>
</dbReference>
<evidence type="ECO:0000256" key="4">
    <source>
        <dbReference type="ARBA" id="ARBA00022692"/>
    </source>
</evidence>
<dbReference type="GO" id="GO:0055085">
    <property type="term" value="P:transmembrane transport"/>
    <property type="evidence" value="ECO:0007669"/>
    <property type="project" value="InterPro"/>
</dbReference>
<evidence type="ECO:0000256" key="2">
    <source>
        <dbReference type="ARBA" id="ARBA00022448"/>
    </source>
</evidence>
<organism evidence="10 11">
    <name type="scientific">Salinibacterium amurskyense</name>
    <dbReference type="NCBI Taxonomy" id="205941"/>
    <lineage>
        <taxon>Bacteria</taxon>
        <taxon>Bacillati</taxon>
        <taxon>Actinomycetota</taxon>
        <taxon>Actinomycetes</taxon>
        <taxon>Micrococcales</taxon>
        <taxon>Microbacteriaceae</taxon>
        <taxon>Salinibacterium</taxon>
    </lineage>
</organism>
<proteinExistence type="inferred from homology"/>
<dbReference type="Proteomes" id="UP000231742">
    <property type="component" value="Unassembled WGS sequence"/>
</dbReference>
<keyword evidence="2 7" id="KW-0813">Transport</keyword>
<comment type="similarity">
    <text evidence="7">Belongs to the binding-protein-dependent transport system permease family.</text>
</comment>
<evidence type="ECO:0000256" key="7">
    <source>
        <dbReference type="RuleBase" id="RU363032"/>
    </source>
</evidence>
<dbReference type="PROSITE" id="PS50928">
    <property type="entry name" value="ABC_TM1"/>
    <property type="match status" value="1"/>
</dbReference>
<comment type="subcellular location">
    <subcellularLocation>
        <location evidence="1 7">Cell membrane</location>
        <topology evidence="1 7">Multi-pass membrane protein</topology>
    </subcellularLocation>
</comment>
<keyword evidence="4 7" id="KW-0812">Transmembrane</keyword>
<comment type="caution">
    <text evidence="10">The sequence shown here is derived from an EMBL/GenBank/DDBJ whole genome shotgun (WGS) entry which is preliminary data.</text>
</comment>
<dbReference type="AlphaFoldDB" id="A0A2M9D651"/>
<dbReference type="Gene3D" id="1.10.3720.10">
    <property type="entry name" value="MetI-like"/>
    <property type="match status" value="1"/>
</dbReference>
<feature type="transmembrane region" description="Helical" evidence="7">
    <location>
        <begin position="91"/>
        <end position="115"/>
    </location>
</feature>
<feature type="transmembrane region" description="Helical" evidence="7">
    <location>
        <begin position="32"/>
        <end position="54"/>
    </location>
</feature>
<feature type="transmembrane region" description="Helical" evidence="7">
    <location>
        <begin position="204"/>
        <end position="226"/>
    </location>
</feature>
<evidence type="ECO:0000313" key="11">
    <source>
        <dbReference type="Proteomes" id="UP000231742"/>
    </source>
</evidence>
<feature type="transmembrane region" description="Helical" evidence="7">
    <location>
        <begin position="262"/>
        <end position="283"/>
    </location>
</feature>
<feature type="transmembrane region" description="Helical" evidence="7">
    <location>
        <begin position="161"/>
        <end position="183"/>
    </location>
</feature>
<dbReference type="PANTHER" id="PTHR43744:SF12">
    <property type="entry name" value="ABC TRANSPORTER PERMEASE PROTEIN MG189-RELATED"/>
    <property type="match status" value="1"/>
</dbReference>
<gene>
    <name evidence="10" type="ORF">CLV85_0288</name>
</gene>
<dbReference type="InterPro" id="IPR035906">
    <property type="entry name" value="MetI-like_sf"/>
</dbReference>
<reference evidence="10 11" key="1">
    <citation type="submission" date="2017-11" db="EMBL/GenBank/DDBJ databases">
        <title>Genomic Encyclopedia of Archaeal and Bacterial Type Strains, Phase II (KMG-II): From Individual Species to Whole Genera.</title>
        <authorList>
            <person name="Goeker M."/>
        </authorList>
    </citation>
    <scope>NUCLEOTIDE SEQUENCE [LARGE SCALE GENOMIC DNA]</scope>
    <source>
        <strain evidence="10 11">DSM 16400</strain>
    </source>
</reference>
<evidence type="ECO:0000256" key="1">
    <source>
        <dbReference type="ARBA" id="ARBA00004651"/>
    </source>
</evidence>
<evidence type="ECO:0000256" key="6">
    <source>
        <dbReference type="ARBA" id="ARBA00023136"/>
    </source>
</evidence>
<dbReference type="SUPFAM" id="SSF161098">
    <property type="entry name" value="MetI-like"/>
    <property type="match status" value="1"/>
</dbReference>
<evidence type="ECO:0000256" key="5">
    <source>
        <dbReference type="ARBA" id="ARBA00022989"/>
    </source>
</evidence>
<keyword evidence="5 7" id="KW-1133">Transmembrane helix</keyword>